<protein>
    <submittedName>
        <fullName evidence="1">HAD hydrolase family protein</fullName>
    </submittedName>
</protein>
<dbReference type="InterPro" id="IPR023214">
    <property type="entry name" value="HAD_sf"/>
</dbReference>
<dbReference type="Proteomes" id="UP001428774">
    <property type="component" value="Unassembled WGS sequence"/>
</dbReference>
<dbReference type="GO" id="GO:0016787">
    <property type="term" value="F:hydrolase activity"/>
    <property type="evidence" value="ECO:0007669"/>
    <property type="project" value="UniProtKB-KW"/>
</dbReference>
<name>A0AAW9SS24_9RHOB</name>
<dbReference type="Pfam" id="PF08282">
    <property type="entry name" value="Hydrolase_3"/>
    <property type="match status" value="1"/>
</dbReference>
<keyword evidence="2" id="KW-1185">Reference proteome</keyword>
<sequence>MAAELSPDTVIALGDAPNDVDLLQAADVGVIVRNDHAPSIAPLPEEAGGRIRRTRKIGPEGWNDAVIGLVQELQKAGD</sequence>
<keyword evidence="1" id="KW-0378">Hydrolase</keyword>
<evidence type="ECO:0000313" key="1">
    <source>
        <dbReference type="EMBL" id="MEN9061920.1"/>
    </source>
</evidence>
<dbReference type="Gene3D" id="3.40.50.1000">
    <property type="entry name" value="HAD superfamily/HAD-like"/>
    <property type="match status" value="1"/>
</dbReference>
<evidence type="ECO:0000313" key="2">
    <source>
        <dbReference type="Proteomes" id="UP001428774"/>
    </source>
</evidence>
<comment type="caution">
    <text evidence="1">The sequence shown here is derived from an EMBL/GenBank/DDBJ whole genome shotgun (WGS) entry which is preliminary data.</text>
</comment>
<dbReference type="EMBL" id="JBDNCH010000002">
    <property type="protein sequence ID" value="MEN9061920.1"/>
    <property type="molecule type" value="Genomic_DNA"/>
</dbReference>
<proteinExistence type="predicted"/>
<dbReference type="InterPro" id="IPR036412">
    <property type="entry name" value="HAD-like_sf"/>
</dbReference>
<organism evidence="1 2">
    <name type="scientific">Ponticoccus litoralis</name>
    <dbReference type="NCBI Taxonomy" id="422297"/>
    <lineage>
        <taxon>Bacteria</taxon>
        <taxon>Pseudomonadati</taxon>
        <taxon>Pseudomonadota</taxon>
        <taxon>Alphaproteobacteria</taxon>
        <taxon>Rhodobacterales</taxon>
        <taxon>Roseobacteraceae</taxon>
        <taxon>Ponticoccus</taxon>
    </lineage>
</organism>
<gene>
    <name evidence="1" type="ORF">ABFB10_13770</name>
</gene>
<reference evidence="1 2" key="1">
    <citation type="submission" date="2024-05" db="EMBL/GenBank/DDBJ databases">
        <title>Genome sequence of Ponticoccus litoralis KCCM 90028.</title>
        <authorList>
            <person name="Kim J.M."/>
            <person name="Lee J.K."/>
            <person name="Choi B.J."/>
            <person name="Bayburt H."/>
            <person name="Baek J.H."/>
            <person name="Jeon C.O."/>
        </authorList>
    </citation>
    <scope>NUCLEOTIDE SEQUENCE [LARGE SCALE GENOMIC DNA]</scope>
    <source>
        <strain evidence="1 2">KCCM 90028</strain>
    </source>
</reference>
<accession>A0AAW9SS24</accession>
<dbReference type="AlphaFoldDB" id="A0AAW9SS24"/>
<dbReference type="SUPFAM" id="SSF56784">
    <property type="entry name" value="HAD-like"/>
    <property type="match status" value="1"/>
</dbReference>
<dbReference type="RefSeq" id="WP_347166948.1">
    <property type="nucleotide sequence ID" value="NZ_JBDNCH010000002.1"/>
</dbReference>